<reference evidence="3" key="1">
    <citation type="submission" date="2007-07" db="EMBL/GenBank/DDBJ databases">
        <title>PCAP assembly of the Caenorhabditis remanei genome.</title>
        <authorList>
            <consortium name="The Caenorhabditis remanei Sequencing Consortium"/>
            <person name="Wilson R.K."/>
        </authorList>
    </citation>
    <scope>NUCLEOTIDE SEQUENCE [LARGE SCALE GENOMIC DNA]</scope>
    <source>
        <strain evidence="3">PB4641</strain>
    </source>
</reference>
<accession>E3NKH4</accession>
<protein>
    <submittedName>
        <fullName evidence="3">Uncharacterized protein</fullName>
    </submittedName>
</protein>
<dbReference type="HOGENOM" id="CLU_2225656_0_0_1"/>
<keyword evidence="2" id="KW-1133">Transmembrane helix</keyword>
<proteinExistence type="predicted"/>
<organism evidence="4">
    <name type="scientific">Caenorhabditis remanei</name>
    <name type="common">Caenorhabditis vulgaris</name>
    <dbReference type="NCBI Taxonomy" id="31234"/>
    <lineage>
        <taxon>Eukaryota</taxon>
        <taxon>Metazoa</taxon>
        <taxon>Ecdysozoa</taxon>
        <taxon>Nematoda</taxon>
        <taxon>Chromadorea</taxon>
        <taxon>Rhabditida</taxon>
        <taxon>Rhabditina</taxon>
        <taxon>Rhabditomorpha</taxon>
        <taxon>Rhabditoidea</taxon>
        <taxon>Rhabditidae</taxon>
        <taxon>Peloderinae</taxon>
        <taxon>Caenorhabditis</taxon>
    </lineage>
</organism>
<keyword evidence="2" id="KW-0472">Membrane</keyword>
<dbReference type="Proteomes" id="UP000008281">
    <property type="component" value="Unassembled WGS sequence"/>
</dbReference>
<keyword evidence="2" id="KW-0812">Transmembrane</keyword>
<evidence type="ECO:0000256" key="1">
    <source>
        <dbReference type="SAM" id="MobiDB-lite"/>
    </source>
</evidence>
<keyword evidence="4" id="KW-1185">Reference proteome</keyword>
<name>E3NKH4_CAERE</name>
<evidence type="ECO:0000313" key="3">
    <source>
        <dbReference type="EMBL" id="EFP02281.1"/>
    </source>
</evidence>
<evidence type="ECO:0000313" key="4">
    <source>
        <dbReference type="Proteomes" id="UP000008281"/>
    </source>
</evidence>
<feature type="region of interest" description="Disordered" evidence="1">
    <location>
        <begin position="1"/>
        <end position="46"/>
    </location>
</feature>
<dbReference type="AlphaFoldDB" id="E3NKH4"/>
<feature type="compositionally biased region" description="Basic and acidic residues" evidence="1">
    <location>
        <begin position="1"/>
        <end position="33"/>
    </location>
</feature>
<dbReference type="EMBL" id="DS268802">
    <property type="protein sequence ID" value="EFP02281.1"/>
    <property type="molecule type" value="Genomic_DNA"/>
</dbReference>
<gene>
    <name evidence="3" type="ORF">CRE_24848</name>
</gene>
<evidence type="ECO:0000256" key="2">
    <source>
        <dbReference type="SAM" id="Phobius"/>
    </source>
</evidence>
<sequence length="106" mass="12741">MEMREKQRKKEEMKEESKAERQKQKKAATEKQKHIQKISKMSHRDAPTFPFPLRMMEVIDMVEHNHLENHVNASEDTNDCIFLLFRLIVIIILFFIGKPRIDWAAY</sequence>
<feature type="transmembrane region" description="Helical" evidence="2">
    <location>
        <begin position="80"/>
        <end position="97"/>
    </location>
</feature>